<dbReference type="CDD" id="cd00685">
    <property type="entry name" value="Trans_IPPS_HT"/>
    <property type="match status" value="1"/>
</dbReference>
<comment type="similarity">
    <text evidence="2 7">Belongs to the FPP/GGPP synthase family.</text>
</comment>
<evidence type="ECO:0000256" key="2">
    <source>
        <dbReference type="ARBA" id="ARBA00006706"/>
    </source>
</evidence>
<dbReference type="GO" id="GO:0004659">
    <property type="term" value="F:prenyltransferase activity"/>
    <property type="evidence" value="ECO:0007669"/>
    <property type="project" value="InterPro"/>
</dbReference>
<dbReference type="RefSeq" id="WP_151970099.1">
    <property type="nucleotide sequence ID" value="NZ_AP019860.1"/>
</dbReference>
<accession>A0A5S9F5W7</accession>
<dbReference type="Pfam" id="PF00348">
    <property type="entry name" value="polyprenyl_synt"/>
    <property type="match status" value="1"/>
</dbReference>
<dbReference type="PROSITE" id="PS00723">
    <property type="entry name" value="POLYPRENYL_SYNTHASE_1"/>
    <property type="match status" value="1"/>
</dbReference>
<dbReference type="SFLD" id="SFLDS00005">
    <property type="entry name" value="Isoprenoid_Synthase_Type_I"/>
    <property type="match status" value="1"/>
</dbReference>
<dbReference type="InterPro" id="IPR033749">
    <property type="entry name" value="Polyprenyl_synt_CS"/>
</dbReference>
<dbReference type="GO" id="GO:0016114">
    <property type="term" value="P:terpenoid biosynthetic process"/>
    <property type="evidence" value="ECO:0007669"/>
    <property type="project" value="UniProtKB-ARBA"/>
</dbReference>
<reference evidence="8 9" key="1">
    <citation type="submission" date="2019-08" db="EMBL/GenBank/DDBJ databases">
        <title>Complete genome sequence of Candidatus Uab amorphum.</title>
        <authorList>
            <person name="Shiratori T."/>
            <person name="Suzuki S."/>
            <person name="Kakizawa Y."/>
            <person name="Ishida K."/>
        </authorList>
    </citation>
    <scope>NUCLEOTIDE SEQUENCE [LARGE SCALE GENOMIC DNA]</scope>
    <source>
        <strain evidence="8 9">SRT547</strain>
    </source>
</reference>
<organism evidence="8 9">
    <name type="scientific">Uabimicrobium amorphum</name>
    <dbReference type="NCBI Taxonomy" id="2596890"/>
    <lineage>
        <taxon>Bacteria</taxon>
        <taxon>Pseudomonadati</taxon>
        <taxon>Planctomycetota</taxon>
        <taxon>Candidatus Uabimicrobiia</taxon>
        <taxon>Candidatus Uabimicrobiales</taxon>
        <taxon>Candidatus Uabimicrobiaceae</taxon>
        <taxon>Candidatus Uabimicrobium</taxon>
    </lineage>
</organism>
<evidence type="ECO:0000256" key="5">
    <source>
        <dbReference type="ARBA" id="ARBA00022842"/>
    </source>
</evidence>
<dbReference type="InterPro" id="IPR053378">
    <property type="entry name" value="Prenyl_diphosphate_synthase"/>
</dbReference>
<dbReference type="AlphaFoldDB" id="A0A5S9F5W7"/>
<evidence type="ECO:0000313" key="8">
    <source>
        <dbReference type="EMBL" id="BBM86019.1"/>
    </source>
</evidence>
<evidence type="ECO:0000313" key="9">
    <source>
        <dbReference type="Proteomes" id="UP000326354"/>
    </source>
</evidence>
<dbReference type="GO" id="GO:0005737">
    <property type="term" value="C:cytoplasm"/>
    <property type="evidence" value="ECO:0007669"/>
    <property type="project" value="UniProtKB-ARBA"/>
</dbReference>
<proteinExistence type="inferred from homology"/>
<dbReference type="PROSITE" id="PS00444">
    <property type="entry name" value="POLYPRENYL_SYNTHASE_2"/>
    <property type="match status" value="1"/>
</dbReference>
<dbReference type="SFLD" id="SFLDG01017">
    <property type="entry name" value="Polyprenyl_Transferase_Like"/>
    <property type="match status" value="1"/>
</dbReference>
<comment type="cofactor">
    <cofactor evidence="1">
        <name>Mg(2+)</name>
        <dbReference type="ChEBI" id="CHEBI:18420"/>
    </cofactor>
</comment>
<evidence type="ECO:0000256" key="4">
    <source>
        <dbReference type="ARBA" id="ARBA00022723"/>
    </source>
</evidence>
<dbReference type="EMBL" id="AP019860">
    <property type="protein sequence ID" value="BBM86019.1"/>
    <property type="molecule type" value="Genomic_DNA"/>
</dbReference>
<keyword evidence="3 7" id="KW-0808">Transferase</keyword>
<dbReference type="KEGG" id="uam:UABAM_04405"/>
<dbReference type="Proteomes" id="UP000326354">
    <property type="component" value="Chromosome"/>
</dbReference>
<keyword evidence="6" id="KW-0414">Isoprene biosynthesis</keyword>
<protein>
    <submittedName>
        <fullName evidence="8">Farnesyl-diphosphate synthase</fullName>
    </submittedName>
</protein>
<evidence type="ECO:0000256" key="7">
    <source>
        <dbReference type="RuleBase" id="RU004466"/>
    </source>
</evidence>
<dbReference type="PANTHER" id="PTHR43281">
    <property type="entry name" value="FARNESYL DIPHOSPHATE SYNTHASE"/>
    <property type="match status" value="1"/>
</dbReference>
<evidence type="ECO:0000256" key="3">
    <source>
        <dbReference type="ARBA" id="ARBA00022679"/>
    </source>
</evidence>
<dbReference type="Gene3D" id="1.10.600.10">
    <property type="entry name" value="Farnesyl Diphosphate Synthase"/>
    <property type="match status" value="1"/>
</dbReference>
<keyword evidence="4" id="KW-0479">Metal-binding</keyword>
<keyword evidence="9" id="KW-1185">Reference proteome</keyword>
<dbReference type="FunFam" id="1.10.600.10:FF:000001">
    <property type="entry name" value="Geranylgeranyl diphosphate synthase"/>
    <property type="match status" value="1"/>
</dbReference>
<keyword evidence="5" id="KW-0460">Magnesium</keyword>
<dbReference type="NCBIfam" id="NF045485">
    <property type="entry name" value="FPPsyn"/>
    <property type="match status" value="1"/>
</dbReference>
<dbReference type="SUPFAM" id="SSF48576">
    <property type="entry name" value="Terpenoid synthases"/>
    <property type="match status" value="1"/>
</dbReference>
<name>A0A5S9F5W7_UABAM</name>
<dbReference type="PANTHER" id="PTHR43281:SF1">
    <property type="entry name" value="FARNESYL DIPHOSPHATE SYNTHASE"/>
    <property type="match status" value="1"/>
</dbReference>
<sequence length="291" mass="32104">MEYPQLITKTRTELEEFLSNAIPQQQTNTELLLDAMRYSVLGGGKRLRGIITIAICRLLGGEDANCFPTASAIEIIHAYSLVHDDLPAMDNDDYRRGKLSTHKKYGEDMGILAGDALLTYAFWIIASKTKDKSIVPQLVEDVSFFSGLGGMVAGQVNDIKNENKEISFELLNYIHRHKTGALISLAAKCGATCAKASESRVKSLESFGAKIGLAFQIMDDILDVTSTSEKMGKKVGKDSDKGKNTYPKFLGVEESRKHAEKLISEAKELILDIPNAGFLEYLADYVVNREN</sequence>
<evidence type="ECO:0000256" key="6">
    <source>
        <dbReference type="ARBA" id="ARBA00023229"/>
    </source>
</evidence>
<dbReference type="GO" id="GO:0046872">
    <property type="term" value="F:metal ion binding"/>
    <property type="evidence" value="ECO:0007669"/>
    <property type="project" value="UniProtKB-KW"/>
</dbReference>
<evidence type="ECO:0000256" key="1">
    <source>
        <dbReference type="ARBA" id="ARBA00001946"/>
    </source>
</evidence>
<dbReference type="InterPro" id="IPR000092">
    <property type="entry name" value="Polyprenyl_synt"/>
</dbReference>
<dbReference type="InterPro" id="IPR008949">
    <property type="entry name" value="Isoprenoid_synthase_dom_sf"/>
</dbReference>
<gene>
    <name evidence="8" type="ORF">UABAM_04405</name>
</gene>
<dbReference type="OrthoDB" id="9805316at2"/>